<evidence type="ECO:0000313" key="2">
    <source>
        <dbReference type="EMBL" id="GIJ74593.1"/>
    </source>
</evidence>
<dbReference type="AlphaFoldDB" id="A0A8J4EHC8"/>
<name>A0A8J4EHC8_9ACTN</name>
<dbReference type="Pfam" id="PF01738">
    <property type="entry name" value="DLH"/>
    <property type="match status" value="1"/>
</dbReference>
<reference evidence="2" key="1">
    <citation type="submission" date="2021-01" db="EMBL/GenBank/DDBJ databases">
        <title>Whole genome shotgun sequence of Virgisporangium ochraceum NBRC 16418.</title>
        <authorList>
            <person name="Komaki H."/>
            <person name="Tamura T."/>
        </authorList>
    </citation>
    <scope>NUCLEOTIDE SEQUENCE</scope>
    <source>
        <strain evidence="2">NBRC 16418</strain>
    </source>
</reference>
<evidence type="ECO:0000313" key="3">
    <source>
        <dbReference type="Proteomes" id="UP000635606"/>
    </source>
</evidence>
<accession>A0A8J4EHC8</accession>
<protein>
    <submittedName>
        <fullName evidence="2">Carboxymethylenebutenolidase</fullName>
    </submittedName>
</protein>
<dbReference type="InterPro" id="IPR002925">
    <property type="entry name" value="Dienelactn_hydro"/>
</dbReference>
<evidence type="ECO:0000259" key="1">
    <source>
        <dbReference type="Pfam" id="PF01738"/>
    </source>
</evidence>
<sequence>MKLREELVGIPSADGDIRSVVIRPVGPARRQAVLLYTDIFQLTESTLRTARRFAAAGFTVVVPEIYPHGELAGVALEFDDAGKARGLAGAQQTTVARFDADRSAVLDFMASSDLGESCVVGFCIGGHLAFRAAFDPRVAATVCFYPTGLQNGALGADADAGTLSRAAEIRGRLMVVFGSRDPHVPADARLTVVSALYAAGLTDTELHVWAGGEHAFMRDVGPRHDPELTDLAIVEAVSFLSARS</sequence>
<dbReference type="GO" id="GO:0016787">
    <property type="term" value="F:hydrolase activity"/>
    <property type="evidence" value="ECO:0007669"/>
    <property type="project" value="InterPro"/>
</dbReference>
<dbReference type="PANTHER" id="PTHR47562">
    <property type="match status" value="1"/>
</dbReference>
<dbReference type="EMBL" id="BOPH01000141">
    <property type="protein sequence ID" value="GIJ74593.1"/>
    <property type="molecule type" value="Genomic_DNA"/>
</dbReference>
<dbReference type="InterPro" id="IPR029058">
    <property type="entry name" value="AB_hydrolase_fold"/>
</dbReference>
<dbReference type="RefSeq" id="WP_203934391.1">
    <property type="nucleotide sequence ID" value="NZ_BOPH01000141.1"/>
</dbReference>
<dbReference type="Gene3D" id="3.40.50.1820">
    <property type="entry name" value="alpha/beta hydrolase"/>
    <property type="match status" value="1"/>
</dbReference>
<dbReference type="Proteomes" id="UP000635606">
    <property type="component" value="Unassembled WGS sequence"/>
</dbReference>
<feature type="domain" description="Dienelactone hydrolase" evidence="1">
    <location>
        <begin position="18"/>
        <end position="241"/>
    </location>
</feature>
<dbReference type="SUPFAM" id="SSF53474">
    <property type="entry name" value="alpha/beta-Hydrolases"/>
    <property type="match status" value="1"/>
</dbReference>
<organism evidence="2 3">
    <name type="scientific">Virgisporangium ochraceum</name>
    <dbReference type="NCBI Taxonomy" id="65505"/>
    <lineage>
        <taxon>Bacteria</taxon>
        <taxon>Bacillati</taxon>
        <taxon>Actinomycetota</taxon>
        <taxon>Actinomycetes</taxon>
        <taxon>Micromonosporales</taxon>
        <taxon>Micromonosporaceae</taxon>
        <taxon>Virgisporangium</taxon>
    </lineage>
</organism>
<dbReference type="PANTHER" id="PTHR47562:SF2">
    <property type="entry name" value="CARBOXYMETHYLENEBUTENOLIDASE-RELATED"/>
    <property type="match status" value="1"/>
</dbReference>
<keyword evidence="3" id="KW-1185">Reference proteome</keyword>
<gene>
    <name evidence="2" type="ORF">Voc01_095100</name>
</gene>
<proteinExistence type="predicted"/>
<comment type="caution">
    <text evidence="2">The sequence shown here is derived from an EMBL/GenBank/DDBJ whole genome shotgun (WGS) entry which is preliminary data.</text>
</comment>